<keyword evidence="5" id="KW-1185">Reference proteome</keyword>
<dbReference type="SMART" id="SM00280">
    <property type="entry name" value="KAZAL"/>
    <property type="match status" value="2"/>
</dbReference>
<sequence>MGLMSKLTLYLGTAALYVAVCKAQTPETAPVCACPKILEPVCGTDGETYGNVCLLECAGTAVARQGPCPPGGAEEIPVVCPLNELPVCGSDGVTYGNDCFRQAARVELAYEGPC</sequence>
<dbReference type="PROSITE" id="PS51465">
    <property type="entry name" value="KAZAL_2"/>
    <property type="match status" value="2"/>
</dbReference>
<dbReference type="InterPro" id="IPR036058">
    <property type="entry name" value="Kazal_dom_sf"/>
</dbReference>
<dbReference type="InParanoid" id="F0VB47"/>
<dbReference type="EMBL" id="LN714484">
    <property type="protein sequence ID" value="CEL68171.1"/>
    <property type="molecule type" value="Genomic_DNA"/>
</dbReference>
<dbReference type="GO" id="GO:0005615">
    <property type="term" value="C:extracellular space"/>
    <property type="evidence" value="ECO:0007669"/>
    <property type="project" value="TreeGrafter"/>
</dbReference>
<organism evidence="3 5">
    <name type="scientific">Neospora caninum (strain Liverpool)</name>
    <dbReference type="NCBI Taxonomy" id="572307"/>
    <lineage>
        <taxon>Eukaryota</taxon>
        <taxon>Sar</taxon>
        <taxon>Alveolata</taxon>
        <taxon>Apicomplexa</taxon>
        <taxon>Conoidasida</taxon>
        <taxon>Coccidia</taxon>
        <taxon>Eucoccidiorida</taxon>
        <taxon>Eimeriorina</taxon>
        <taxon>Sarcocystidae</taxon>
        <taxon>Neospora</taxon>
    </lineage>
</organism>
<dbReference type="VEuPathDB" id="ToxoDB:NCLIV_039440"/>
<name>F0VB47_NEOCL</name>
<evidence type="ECO:0000313" key="3">
    <source>
        <dbReference type="EMBL" id="CBZ50869.1"/>
    </source>
</evidence>
<dbReference type="eggNOG" id="ENOG502TMTX">
    <property type="taxonomic scope" value="Eukaryota"/>
</dbReference>
<feature type="chain" id="PRO_5007654952" evidence="1">
    <location>
        <begin position="24"/>
        <end position="114"/>
    </location>
</feature>
<dbReference type="OMA" id="CIRICAG"/>
<accession>F0VB47</accession>
<dbReference type="PROSITE" id="PS00282">
    <property type="entry name" value="KAZAL_1"/>
    <property type="match status" value="1"/>
</dbReference>
<feature type="domain" description="Kazal-like" evidence="2">
    <location>
        <begin position="26"/>
        <end position="70"/>
    </location>
</feature>
<dbReference type="SUPFAM" id="SSF100895">
    <property type="entry name" value="Kazal-type serine protease inhibitors"/>
    <property type="match status" value="2"/>
</dbReference>
<dbReference type="OrthoDB" id="126772at2759"/>
<feature type="domain" description="Kazal-like" evidence="2">
    <location>
        <begin position="77"/>
        <end position="114"/>
    </location>
</feature>
<evidence type="ECO:0000313" key="5">
    <source>
        <dbReference type="Proteomes" id="UP000007494"/>
    </source>
</evidence>
<dbReference type="GeneID" id="13441903"/>
<dbReference type="CDD" id="cd00104">
    <property type="entry name" value="KAZAL_FS"/>
    <property type="match status" value="2"/>
</dbReference>
<dbReference type="RefSeq" id="XP_003880902.1">
    <property type="nucleotide sequence ID" value="XM_003880853.1"/>
</dbReference>
<keyword evidence="1" id="KW-0732">Signal</keyword>
<evidence type="ECO:0000313" key="4">
    <source>
        <dbReference type="EMBL" id="CEL68171.1"/>
    </source>
</evidence>
<dbReference type="Gene3D" id="3.30.60.30">
    <property type="match status" value="2"/>
</dbReference>
<evidence type="ECO:0000256" key="1">
    <source>
        <dbReference type="SAM" id="SignalP"/>
    </source>
</evidence>
<reference evidence="5" key="3">
    <citation type="journal article" date="2012" name="PLoS Pathog.">
        <title>Comparative genomics of the apicomplexan parasites Toxoplasma gondii and Neospora caninum: Coccidia differing in host range and transmission strategy.</title>
        <authorList>
            <person name="Reid A.J."/>
            <person name="Vermont S.J."/>
            <person name="Cotton J.A."/>
            <person name="Harris D."/>
            <person name="Hill-Cawthorne G.A."/>
            <person name="Konen-Waisman S."/>
            <person name="Latham S.M."/>
            <person name="Mourier T."/>
            <person name="Norton R."/>
            <person name="Quail M.A."/>
            <person name="Sanders M."/>
            <person name="Shanmugam D."/>
            <person name="Sohal A."/>
            <person name="Wasmuth J.D."/>
            <person name="Brunk B."/>
            <person name="Grigg M.E."/>
            <person name="Howard J.C."/>
            <person name="Parkinson J."/>
            <person name="Roos D.S."/>
            <person name="Trees A.J."/>
            <person name="Berriman M."/>
            <person name="Pain A."/>
            <person name="Wastling J.M."/>
        </authorList>
    </citation>
    <scope>NUCLEOTIDE SEQUENCE [LARGE SCALE GENOMIC DNA]</scope>
    <source>
        <strain evidence="5">Liverpool</strain>
    </source>
</reference>
<dbReference type="PANTHER" id="PTHR21131:SF0">
    <property type="entry name" value="GEO10195P1-RELATED"/>
    <property type="match status" value="1"/>
</dbReference>
<feature type="signal peptide" evidence="1">
    <location>
        <begin position="1"/>
        <end position="23"/>
    </location>
</feature>
<dbReference type="Proteomes" id="UP000007494">
    <property type="component" value="Chromosome IX"/>
</dbReference>
<dbReference type="PANTHER" id="PTHR21131">
    <property type="entry name" value="SERINE-TYPE ENDOPEPTIDASE INHIBITOR"/>
    <property type="match status" value="1"/>
</dbReference>
<reference evidence="4" key="4">
    <citation type="journal article" date="2015" name="PLoS ONE">
        <title>Comprehensive Evaluation of Toxoplasma gondii VEG and Neospora caninum LIV Genomes with Tachyzoite Stage Transcriptome and Proteome Defines Novel Transcript Features.</title>
        <authorList>
            <person name="Ramaprasad A."/>
            <person name="Mourier T."/>
            <person name="Naeem R."/>
            <person name="Malas T.B."/>
            <person name="Moussa E."/>
            <person name="Panigrahi A."/>
            <person name="Vermont S.J."/>
            <person name="Otto T.D."/>
            <person name="Wastling J."/>
            <person name="Pain A."/>
        </authorList>
    </citation>
    <scope>NUCLEOTIDE SEQUENCE</scope>
    <source>
        <strain evidence="4">Liverpool</strain>
    </source>
</reference>
<protein>
    <submittedName>
        <fullName evidence="3">Putative serine proteinase inhibitor</fullName>
    </submittedName>
    <submittedName>
        <fullName evidence="4">Serine proteinase inhibitor, putative</fullName>
    </submittedName>
</protein>
<dbReference type="InterPro" id="IPR002350">
    <property type="entry name" value="Kazal_dom"/>
</dbReference>
<reference evidence="3" key="2">
    <citation type="submission" date="2011-03" db="EMBL/GenBank/DDBJ databases">
        <title>Comparative genomics and transcriptomics of Neospora caninum and Toxoplasma gondii.</title>
        <authorList>
            <person name="Reid A.J."/>
            <person name="Sohal A."/>
            <person name="Harris D."/>
            <person name="Quail M."/>
            <person name="Sanders M."/>
            <person name="Berriman M."/>
            <person name="Wastling J.M."/>
            <person name="Pain A."/>
        </authorList>
    </citation>
    <scope>NUCLEOTIDE SEQUENCE</scope>
    <source>
        <strain evidence="3">Liverpool</strain>
    </source>
</reference>
<reference evidence="3" key="1">
    <citation type="submission" date="2011-02" db="EMBL/GenBank/DDBJ databases">
        <authorList>
            <person name="Aslett M."/>
        </authorList>
    </citation>
    <scope>NUCLEOTIDE SEQUENCE</scope>
    <source>
        <strain evidence="3">Liverpool</strain>
    </source>
</reference>
<dbReference type="AlphaFoldDB" id="F0VB47"/>
<gene>
    <name evidence="4" type="ORF">BN1204_039440</name>
    <name evidence="3" type="ORF">NCLIV_039440</name>
</gene>
<dbReference type="Pfam" id="PF00050">
    <property type="entry name" value="Kazal_1"/>
    <property type="match status" value="2"/>
</dbReference>
<evidence type="ECO:0000259" key="2">
    <source>
        <dbReference type="PROSITE" id="PS51465"/>
    </source>
</evidence>
<proteinExistence type="predicted"/>
<dbReference type="InterPro" id="IPR053265">
    <property type="entry name" value="Serpin"/>
</dbReference>
<dbReference type="EMBL" id="FR823385">
    <property type="protein sequence ID" value="CBZ50869.1"/>
    <property type="molecule type" value="Genomic_DNA"/>
</dbReference>